<feature type="transmembrane region" description="Helical" evidence="2">
    <location>
        <begin position="264"/>
        <end position="282"/>
    </location>
</feature>
<dbReference type="EMBL" id="CP037933">
    <property type="protein sequence ID" value="QBN20273.1"/>
    <property type="molecule type" value="Genomic_DNA"/>
</dbReference>
<keyword evidence="2" id="KW-0472">Membrane</keyword>
<evidence type="ECO:0000313" key="3">
    <source>
        <dbReference type="EMBL" id="QBN20273.1"/>
    </source>
</evidence>
<gene>
    <name evidence="3" type="ORF">E1750_16215</name>
</gene>
<keyword evidence="2" id="KW-1133">Transmembrane helix</keyword>
<protein>
    <submittedName>
        <fullName evidence="3">Uncharacterized protein</fullName>
    </submittedName>
</protein>
<dbReference type="AlphaFoldDB" id="A0A4P6YIG8"/>
<accession>A0A4P6YIG8</accession>
<dbReference type="KEGG" id="fnk:E1750_16215"/>
<keyword evidence="1" id="KW-0175">Coiled coil</keyword>
<reference evidence="4" key="1">
    <citation type="submission" date="2019-03" db="EMBL/GenBank/DDBJ databases">
        <title>Flavobacterium sp.</title>
        <authorList>
            <person name="Kim H."/>
        </authorList>
    </citation>
    <scope>NUCLEOTIDE SEQUENCE [LARGE SCALE GENOMIC DNA]</scope>
    <source>
        <strain evidence="4">GS13</strain>
    </source>
</reference>
<feature type="coiled-coil region" evidence="1">
    <location>
        <begin position="1"/>
        <end position="28"/>
    </location>
</feature>
<name>A0A4P6YIG8_9FLAO</name>
<evidence type="ECO:0000256" key="2">
    <source>
        <dbReference type="SAM" id="Phobius"/>
    </source>
</evidence>
<keyword evidence="2" id="KW-0812">Transmembrane</keyword>
<keyword evidence="4" id="KW-1185">Reference proteome</keyword>
<evidence type="ECO:0000313" key="4">
    <source>
        <dbReference type="Proteomes" id="UP000291124"/>
    </source>
</evidence>
<proteinExistence type="predicted"/>
<sequence>MNTIEKSLTEIQKNLEKLESARNQVLDVTKSSKEISELMIDLVKNIKEVQVIISGESDSFIKGFVKNEKKVDEAVKGIIDKWQFSVSSLDKSLSSFTNQISEKINQSGDNITFKTNSFLEKQDVAFNANISNLENSNKALNEFKKSLIEFDFYEQVKPIELKIEEFERLVSKRIHESYKETTRNTNQIATDSLKAIHDLNLPTRLDKLDANISGIPTIIQNVQSSLDNIETSIGDKLKDSADKQAVLLLAFEKKLETIAKKQQTNAYITWAIIIIATITIITF</sequence>
<dbReference type="OrthoDB" id="9936049at2"/>
<dbReference type="Proteomes" id="UP000291124">
    <property type="component" value="Chromosome"/>
</dbReference>
<dbReference type="RefSeq" id="WP_133277773.1">
    <property type="nucleotide sequence ID" value="NZ_CP037933.1"/>
</dbReference>
<organism evidence="3 4">
    <name type="scientific">Flavobacterium nackdongense</name>
    <dbReference type="NCBI Taxonomy" id="2547394"/>
    <lineage>
        <taxon>Bacteria</taxon>
        <taxon>Pseudomonadati</taxon>
        <taxon>Bacteroidota</taxon>
        <taxon>Flavobacteriia</taxon>
        <taxon>Flavobacteriales</taxon>
        <taxon>Flavobacteriaceae</taxon>
        <taxon>Flavobacterium</taxon>
    </lineage>
</organism>
<evidence type="ECO:0000256" key="1">
    <source>
        <dbReference type="SAM" id="Coils"/>
    </source>
</evidence>